<dbReference type="RefSeq" id="WP_254089196.1">
    <property type="nucleotide sequence ID" value="NZ_JAHESC010000005.1"/>
</dbReference>
<sequence>MRSTFLHIWKTPLLLGALTLFGLLAALLGTGFWHVASWLTLSMPLVAGLWYALKPQAKK</sequence>
<keyword evidence="1" id="KW-1133">Transmembrane helix</keyword>
<accession>A0AAP2D7P8</accession>
<feature type="transmembrane region" description="Helical" evidence="1">
    <location>
        <begin position="12"/>
        <end position="29"/>
    </location>
</feature>
<keyword evidence="3" id="KW-1185">Reference proteome</keyword>
<reference evidence="2 3" key="1">
    <citation type="submission" date="2021-05" db="EMBL/GenBank/DDBJ databases">
        <title>A Polyphasic approach of four new species of the genus Ohtaekwangia: Ohtaekwangia histidinii sp. nov., Ohtaekwangia cretensis sp. nov., Ohtaekwangia indiensis sp. nov., Ohtaekwangia reichenbachii sp. nov. from diverse environment.</title>
        <authorList>
            <person name="Octaviana S."/>
        </authorList>
    </citation>
    <scope>NUCLEOTIDE SEQUENCE [LARGE SCALE GENOMIC DNA]</scope>
    <source>
        <strain evidence="2 3">PWU37</strain>
    </source>
</reference>
<organism evidence="2 3">
    <name type="scientific">Dawidia soli</name>
    <dbReference type="NCBI Taxonomy" id="2782352"/>
    <lineage>
        <taxon>Bacteria</taxon>
        <taxon>Pseudomonadati</taxon>
        <taxon>Bacteroidota</taxon>
        <taxon>Cytophagia</taxon>
        <taxon>Cytophagales</taxon>
        <taxon>Chryseotaleaceae</taxon>
        <taxon>Dawidia</taxon>
    </lineage>
</organism>
<dbReference type="Proteomes" id="UP001319180">
    <property type="component" value="Unassembled WGS sequence"/>
</dbReference>
<gene>
    <name evidence="2" type="ORF">KK078_05230</name>
</gene>
<name>A0AAP2D7P8_9BACT</name>
<comment type="caution">
    <text evidence="2">The sequence shown here is derived from an EMBL/GenBank/DDBJ whole genome shotgun (WGS) entry which is preliminary data.</text>
</comment>
<proteinExistence type="predicted"/>
<evidence type="ECO:0000313" key="3">
    <source>
        <dbReference type="Proteomes" id="UP001319180"/>
    </source>
</evidence>
<feature type="transmembrane region" description="Helical" evidence="1">
    <location>
        <begin position="35"/>
        <end position="53"/>
    </location>
</feature>
<evidence type="ECO:0000256" key="1">
    <source>
        <dbReference type="SAM" id="Phobius"/>
    </source>
</evidence>
<evidence type="ECO:0000313" key="2">
    <source>
        <dbReference type="EMBL" id="MBT1685945.1"/>
    </source>
</evidence>
<keyword evidence="1" id="KW-0472">Membrane</keyword>
<protein>
    <submittedName>
        <fullName evidence="2">Uncharacterized protein</fullName>
    </submittedName>
</protein>
<dbReference type="AlphaFoldDB" id="A0AAP2D7P8"/>
<keyword evidence="1" id="KW-0812">Transmembrane</keyword>
<dbReference type="EMBL" id="JAHESC010000005">
    <property type="protein sequence ID" value="MBT1685945.1"/>
    <property type="molecule type" value="Genomic_DNA"/>
</dbReference>